<dbReference type="PANTHER" id="PTHR30292:SF0">
    <property type="entry name" value="5-OXOPROLINASE SUBUNIT A"/>
    <property type="match status" value="1"/>
</dbReference>
<dbReference type="CDD" id="cd10787">
    <property type="entry name" value="LamB_YcsF_like"/>
    <property type="match status" value="1"/>
</dbReference>
<dbReference type="InterPro" id="IPR005501">
    <property type="entry name" value="LamB/YcsF/PxpA-like"/>
</dbReference>
<keyword evidence="1" id="KW-0067">ATP-binding</keyword>
<dbReference type="SUPFAM" id="SSF88713">
    <property type="entry name" value="Glycoside hydrolase/deacetylase"/>
    <property type="match status" value="1"/>
</dbReference>
<dbReference type="STRING" id="1184609.KILIM_095_00020"/>
<comment type="similarity">
    <text evidence="1">Belongs to the LamB/PxpA family.</text>
</comment>
<protein>
    <recommendedName>
        <fullName evidence="1">5-oxoprolinase subunit A</fullName>
        <shortName evidence="1">5-OPase subunit A</shortName>
        <ecNumber evidence="1">3.5.2.9</ecNumber>
    </recommendedName>
    <alternativeName>
        <fullName evidence="1">5-oxoprolinase (ATP-hydrolyzing) subunit A</fullName>
    </alternativeName>
</protein>
<dbReference type="Gene3D" id="3.20.20.370">
    <property type="entry name" value="Glycoside hydrolase/deacetylase"/>
    <property type="match status" value="1"/>
</dbReference>
<dbReference type="GO" id="GO:0005524">
    <property type="term" value="F:ATP binding"/>
    <property type="evidence" value="ECO:0007669"/>
    <property type="project" value="UniProtKB-UniRule"/>
</dbReference>
<keyword evidence="3" id="KW-1185">Reference proteome</keyword>
<dbReference type="AlphaFoldDB" id="K6XGQ5"/>
<reference evidence="2 3" key="1">
    <citation type="submission" date="2012-08" db="EMBL/GenBank/DDBJ databases">
        <title>Whole genome shotgun sequence of Kineosphaera limosa NBRC 100340.</title>
        <authorList>
            <person name="Yoshida I."/>
            <person name="Isaki S."/>
            <person name="Hosoyama A."/>
            <person name="Tsuchikane K."/>
            <person name="Katsumata H."/>
            <person name="Ando Y."/>
            <person name="Ohji S."/>
            <person name="Hamada M."/>
            <person name="Tamura T."/>
            <person name="Yamazoe A."/>
            <person name="Yamazaki S."/>
            <person name="Fujita N."/>
        </authorList>
    </citation>
    <scope>NUCLEOTIDE SEQUENCE [LARGE SCALE GENOMIC DNA]</scope>
    <source>
        <strain evidence="2 3">NBRC 100340</strain>
    </source>
</reference>
<keyword evidence="1" id="KW-0547">Nucleotide-binding</keyword>
<dbReference type="NCBIfam" id="NF003814">
    <property type="entry name" value="PRK05406.1-3"/>
    <property type="match status" value="1"/>
</dbReference>
<dbReference type="NCBIfam" id="NF003816">
    <property type="entry name" value="PRK05406.1-5"/>
    <property type="match status" value="1"/>
</dbReference>
<evidence type="ECO:0000256" key="1">
    <source>
        <dbReference type="HAMAP-Rule" id="MF_00691"/>
    </source>
</evidence>
<dbReference type="InterPro" id="IPR011330">
    <property type="entry name" value="Glyco_hydro/deAcase_b/a-brl"/>
</dbReference>
<dbReference type="eggNOG" id="COG1540">
    <property type="taxonomic scope" value="Bacteria"/>
</dbReference>
<comment type="catalytic activity">
    <reaction evidence="1">
        <text>5-oxo-L-proline + ATP + 2 H2O = L-glutamate + ADP + phosphate + H(+)</text>
        <dbReference type="Rhea" id="RHEA:10348"/>
        <dbReference type="ChEBI" id="CHEBI:15377"/>
        <dbReference type="ChEBI" id="CHEBI:15378"/>
        <dbReference type="ChEBI" id="CHEBI:29985"/>
        <dbReference type="ChEBI" id="CHEBI:30616"/>
        <dbReference type="ChEBI" id="CHEBI:43474"/>
        <dbReference type="ChEBI" id="CHEBI:58402"/>
        <dbReference type="ChEBI" id="CHEBI:456216"/>
        <dbReference type="EC" id="3.5.2.9"/>
    </reaction>
</comment>
<name>K6XGQ5_9MICO</name>
<proteinExistence type="inferred from homology"/>
<dbReference type="OrthoDB" id="9773478at2"/>
<dbReference type="PANTHER" id="PTHR30292">
    <property type="entry name" value="UNCHARACTERIZED PROTEIN YBGL-RELATED"/>
    <property type="match status" value="1"/>
</dbReference>
<sequence>MAIDLNSDSGESFGNWKMGDDATMMTIVTSANIACGFHAGDPHVMRATVTQAAANGVSIGAHPAYRDLPNFGRVFVDVPPAELTDAVIYQIGALQAMTKACGTKVSYVKPHGALYNTIWHHEAHAAAVVQAIVEVDPSLPLLCMPNTVVERIANERGLATVIEAFADRAYTPEGTLASRRIEGSVIHDPQAVAARVVRMATEGTVETVDGGVIELTARSICVHGDTQGAVEIARTVRGALADAGVELAPFA</sequence>
<keyword evidence="1" id="KW-0378">Hydrolase</keyword>
<dbReference type="GO" id="GO:0005975">
    <property type="term" value="P:carbohydrate metabolic process"/>
    <property type="evidence" value="ECO:0007669"/>
    <property type="project" value="InterPro"/>
</dbReference>
<evidence type="ECO:0000313" key="2">
    <source>
        <dbReference type="EMBL" id="GAB98024.1"/>
    </source>
</evidence>
<gene>
    <name evidence="1" type="primary">pxpA</name>
    <name evidence="2" type="ORF">KILIM_095_00020</name>
</gene>
<dbReference type="EMBL" id="BAHD01000095">
    <property type="protein sequence ID" value="GAB98024.1"/>
    <property type="molecule type" value="Genomic_DNA"/>
</dbReference>
<comment type="subunit">
    <text evidence="1">Forms a complex composed of PxpA, PxpB and PxpC.</text>
</comment>
<evidence type="ECO:0000313" key="3">
    <source>
        <dbReference type="Proteomes" id="UP000008366"/>
    </source>
</evidence>
<dbReference type="HAMAP" id="MF_00691">
    <property type="entry name" value="PxpA"/>
    <property type="match status" value="1"/>
</dbReference>
<comment type="function">
    <text evidence="1">Catalyzes the cleavage of 5-oxoproline to form L-glutamate coupled to the hydrolysis of ATP to ADP and inorganic phosphate.</text>
</comment>
<organism evidence="2 3">
    <name type="scientific">Kineosphaera limosa NBRC 100340</name>
    <dbReference type="NCBI Taxonomy" id="1184609"/>
    <lineage>
        <taxon>Bacteria</taxon>
        <taxon>Bacillati</taxon>
        <taxon>Actinomycetota</taxon>
        <taxon>Actinomycetes</taxon>
        <taxon>Micrococcales</taxon>
        <taxon>Dermatophilaceae</taxon>
        <taxon>Kineosphaera</taxon>
    </lineage>
</organism>
<dbReference type="Pfam" id="PF03746">
    <property type="entry name" value="LamB_YcsF"/>
    <property type="match status" value="1"/>
</dbReference>
<accession>K6XGQ5</accession>
<dbReference type="GO" id="GO:0017168">
    <property type="term" value="F:5-oxoprolinase (ATP-hydrolyzing) activity"/>
    <property type="evidence" value="ECO:0007669"/>
    <property type="project" value="UniProtKB-UniRule"/>
</dbReference>
<dbReference type="Proteomes" id="UP000008366">
    <property type="component" value="Unassembled WGS sequence"/>
</dbReference>
<dbReference type="EC" id="3.5.2.9" evidence="1"/>
<dbReference type="RefSeq" id="WP_006594556.1">
    <property type="nucleotide sequence ID" value="NZ_BAHD01000095.1"/>
</dbReference>
<comment type="caution">
    <text evidence="2">The sequence shown here is derived from an EMBL/GenBank/DDBJ whole genome shotgun (WGS) entry which is preliminary data.</text>
</comment>